<dbReference type="EC" id="2.7.7.6" evidence="6"/>
<dbReference type="SUPFAM" id="SSF46924">
    <property type="entry name" value="RNA polymerase subunit RPB10"/>
    <property type="match status" value="1"/>
</dbReference>
<dbReference type="Pfam" id="PF01194">
    <property type="entry name" value="RNA_pol_N"/>
    <property type="match status" value="1"/>
</dbReference>
<comment type="subcellular location">
    <subcellularLocation>
        <location evidence="6">Cytoplasm</location>
    </subcellularLocation>
</comment>
<dbReference type="PANTHER" id="PTHR23431">
    <property type="entry name" value="DNA-DIRECTED RNA POLYMERASES I, II, AND III SUBUNIT RPABC5 FAMILY MEMBER"/>
    <property type="match status" value="1"/>
</dbReference>
<reference evidence="7" key="1">
    <citation type="submission" date="2013-11" db="EMBL/GenBank/DDBJ databases">
        <title>Comparative genomics of Ignicoccus.</title>
        <authorList>
            <person name="Podar M."/>
        </authorList>
    </citation>
    <scope>NUCLEOTIDE SEQUENCE</scope>
    <source>
        <strain evidence="7">DSM 13166</strain>
    </source>
</reference>
<dbReference type="GO" id="GO:0006351">
    <property type="term" value="P:DNA-templated transcription"/>
    <property type="evidence" value="ECO:0007669"/>
    <property type="project" value="UniProtKB-UniRule"/>
</dbReference>
<comment type="catalytic activity">
    <reaction evidence="6">
        <text>RNA(n) + a ribonucleoside 5'-triphosphate = RNA(n+1) + diphosphate</text>
        <dbReference type="Rhea" id="RHEA:21248"/>
        <dbReference type="Rhea" id="RHEA-COMP:14527"/>
        <dbReference type="Rhea" id="RHEA-COMP:17342"/>
        <dbReference type="ChEBI" id="CHEBI:33019"/>
        <dbReference type="ChEBI" id="CHEBI:61557"/>
        <dbReference type="ChEBI" id="CHEBI:140395"/>
        <dbReference type="EC" id="2.7.7.6"/>
    </reaction>
</comment>
<proteinExistence type="inferred from homology"/>
<keyword evidence="6 7" id="KW-0548">Nucleotidyltransferase</keyword>
<keyword evidence="3 6" id="KW-0479">Metal-binding</keyword>
<evidence type="ECO:0000256" key="2">
    <source>
        <dbReference type="ARBA" id="ARBA00022679"/>
    </source>
</evidence>
<dbReference type="GO" id="GO:0000428">
    <property type="term" value="C:DNA-directed RNA polymerase complex"/>
    <property type="evidence" value="ECO:0007669"/>
    <property type="project" value="UniProtKB-KW"/>
</dbReference>
<organism evidence="7 8">
    <name type="scientific">Ignicoccus pacificus DSM 13166</name>
    <dbReference type="NCBI Taxonomy" id="940294"/>
    <lineage>
        <taxon>Archaea</taxon>
        <taxon>Thermoproteota</taxon>
        <taxon>Thermoprotei</taxon>
        <taxon>Desulfurococcales</taxon>
        <taxon>Desulfurococcaceae</taxon>
        <taxon>Ignicoccus</taxon>
    </lineage>
</organism>
<dbReference type="KEGG" id="ipc:IPA_05225"/>
<dbReference type="GO" id="GO:0008270">
    <property type="term" value="F:zinc ion binding"/>
    <property type="evidence" value="ECO:0007669"/>
    <property type="project" value="UniProtKB-UniRule"/>
</dbReference>
<keyword evidence="8" id="KW-1185">Reference proteome</keyword>
<dbReference type="AlphaFoldDB" id="A0A977KAM4"/>
<keyword evidence="5 6" id="KW-0804">Transcription</keyword>
<keyword evidence="4 6" id="KW-0862">Zinc</keyword>
<name>A0A977KAM4_9CREN</name>
<dbReference type="GO" id="GO:0003677">
    <property type="term" value="F:DNA binding"/>
    <property type="evidence" value="ECO:0007669"/>
    <property type="project" value="InterPro"/>
</dbReference>
<dbReference type="InterPro" id="IPR000268">
    <property type="entry name" value="RPABC5/Rpb10"/>
</dbReference>
<comment type="similarity">
    <text evidence="6">Belongs to the archaeal Rpo10/eukaryotic RPB10 RNA polymerase subunit family.</text>
</comment>
<feature type="binding site" evidence="6">
    <location>
        <position position="44"/>
    </location>
    <ligand>
        <name>Zn(2+)</name>
        <dbReference type="ChEBI" id="CHEBI:29105"/>
    </ligand>
</feature>
<sequence>MMIPVRCYTCGKPLIQYYEEFKKRVESGEDPEKVLDDLGLKRYCCRRTMLASIDVSKEIIKFSTRVHRW</sequence>
<comment type="function">
    <text evidence="6">DNA-dependent RNA polymerase (RNAP) catalyzes the transcription of DNA into RNA using the four ribonucleoside triphosphates as substrates.</text>
</comment>
<dbReference type="GO" id="GO:0005737">
    <property type="term" value="C:cytoplasm"/>
    <property type="evidence" value="ECO:0007669"/>
    <property type="project" value="UniProtKB-SubCell"/>
</dbReference>
<evidence type="ECO:0000313" key="7">
    <source>
        <dbReference type="EMBL" id="UXD21538.1"/>
    </source>
</evidence>
<evidence type="ECO:0000313" key="8">
    <source>
        <dbReference type="Proteomes" id="UP001063698"/>
    </source>
</evidence>
<dbReference type="Gene3D" id="1.10.10.60">
    <property type="entry name" value="Homeodomain-like"/>
    <property type="match status" value="1"/>
</dbReference>
<comment type="cofactor">
    <cofactor evidence="6">
        <name>Zn(2+)</name>
        <dbReference type="ChEBI" id="CHEBI:29105"/>
    </cofactor>
    <text evidence="6">Binds 1 zinc ion.</text>
</comment>
<dbReference type="GO" id="GO:0003899">
    <property type="term" value="F:DNA-directed RNA polymerase activity"/>
    <property type="evidence" value="ECO:0007669"/>
    <property type="project" value="UniProtKB-UniRule"/>
</dbReference>
<dbReference type="Proteomes" id="UP001063698">
    <property type="component" value="Chromosome"/>
</dbReference>
<dbReference type="NCBIfam" id="NF003089">
    <property type="entry name" value="PRK04016.1"/>
    <property type="match status" value="1"/>
</dbReference>
<feature type="binding site" evidence="6">
    <location>
        <position position="45"/>
    </location>
    <ligand>
        <name>Zn(2+)</name>
        <dbReference type="ChEBI" id="CHEBI:29105"/>
    </ligand>
</feature>
<dbReference type="PIRSF" id="PIRSF005653">
    <property type="entry name" value="RNA_pol_N/8_sub"/>
    <property type="match status" value="1"/>
</dbReference>
<gene>
    <name evidence="6" type="primary">rpo10</name>
    <name evidence="6" type="synonym">rpoN</name>
    <name evidence="7" type="ORF">IPA_05225</name>
</gene>
<evidence type="ECO:0000256" key="6">
    <source>
        <dbReference type="HAMAP-Rule" id="MF_00250"/>
    </source>
</evidence>
<dbReference type="EMBL" id="CP006868">
    <property type="protein sequence ID" value="UXD21538.1"/>
    <property type="molecule type" value="Genomic_DNA"/>
</dbReference>
<keyword evidence="6" id="KW-0963">Cytoplasm</keyword>
<evidence type="ECO:0000256" key="5">
    <source>
        <dbReference type="ARBA" id="ARBA00023163"/>
    </source>
</evidence>
<protein>
    <recommendedName>
        <fullName evidence="6">DNA-directed RNA polymerase subunit Rpo10</fullName>
        <ecNumber evidence="6">2.7.7.6</ecNumber>
    </recommendedName>
    <alternativeName>
        <fullName evidence="6">DNA-directed RNA polymerase subunit N</fullName>
    </alternativeName>
</protein>
<evidence type="ECO:0000256" key="1">
    <source>
        <dbReference type="ARBA" id="ARBA00022478"/>
    </source>
</evidence>
<keyword evidence="2 6" id="KW-0808">Transferase</keyword>
<evidence type="ECO:0000256" key="4">
    <source>
        <dbReference type="ARBA" id="ARBA00022833"/>
    </source>
</evidence>
<dbReference type="PANTHER" id="PTHR23431:SF3">
    <property type="entry name" value="DNA-DIRECTED RNA POLYMERASES I, II, AND III SUBUNIT RPABC5"/>
    <property type="match status" value="1"/>
</dbReference>
<dbReference type="InterPro" id="IPR023580">
    <property type="entry name" value="RNA_pol_su_RPB10"/>
</dbReference>
<feature type="binding site" evidence="6">
    <location>
        <position position="7"/>
    </location>
    <ligand>
        <name>Zn(2+)</name>
        <dbReference type="ChEBI" id="CHEBI:29105"/>
    </ligand>
</feature>
<comment type="subunit">
    <text evidence="6">Part of the RNA polymerase complex.</text>
</comment>
<evidence type="ECO:0000256" key="3">
    <source>
        <dbReference type="ARBA" id="ARBA00022723"/>
    </source>
</evidence>
<dbReference type="HAMAP" id="MF_00250">
    <property type="entry name" value="RNApol_arch_Rpo10"/>
    <property type="match status" value="1"/>
</dbReference>
<accession>A0A977KAM4</accession>
<feature type="binding site" evidence="6">
    <location>
        <position position="10"/>
    </location>
    <ligand>
        <name>Zn(2+)</name>
        <dbReference type="ChEBI" id="CHEBI:29105"/>
    </ligand>
</feature>
<keyword evidence="1 6" id="KW-0240">DNA-directed RNA polymerase</keyword>